<proteinExistence type="predicted"/>
<evidence type="ECO:0000256" key="1">
    <source>
        <dbReference type="SAM" id="SignalP"/>
    </source>
</evidence>
<reference evidence="2" key="1">
    <citation type="submission" date="2013-03" db="EMBL/GenBank/DDBJ databases">
        <authorList>
            <person name="Harkins D.M."/>
            <person name="Durkin A.S."/>
            <person name="Brinkac L.M."/>
            <person name="Haft D.H."/>
            <person name="Selengut J.D."/>
            <person name="Sanka R."/>
            <person name="DePew J."/>
            <person name="Purushe J."/>
            <person name="Hartskeerl R.A."/>
            <person name="Ahmed A."/>
            <person name="van der Linden H."/>
            <person name="Goris M.G.A."/>
            <person name="Vinetz J.M."/>
            <person name="Sutton G.G."/>
            <person name="Nierman W.C."/>
            <person name="Fouts D.E."/>
        </authorList>
    </citation>
    <scope>NUCLEOTIDE SEQUENCE [LARGE SCALE GENOMIC DNA]</scope>
    <source>
        <strain evidence="2">ICFT</strain>
    </source>
</reference>
<evidence type="ECO:0000313" key="3">
    <source>
        <dbReference type="Proteomes" id="UP000012313"/>
    </source>
</evidence>
<evidence type="ECO:0000313" key="2">
    <source>
        <dbReference type="EMBL" id="EMY78868.1"/>
    </source>
</evidence>
<keyword evidence="1" id="KW-0732">Signal</keyword>
<dbReference type="EMBL" id="AOHC02000016">
    <property type="protein sequence ID" value="EMY78868.1"/>
    <property type="molecule type" value="Genomic_DNA"/>
</dbReference>
<comment type="caution">
    <text evidence="2">The sequence shown here is derived from an EMBL/GenBank/DDBJ whole genome shotgun (WGS) entry which is preliminary data.</text>
</comment>
<evidence type="ECO:0008006" key="4">
    <source>
        <dbReference type="Google" id="ProtNLM"/>
    </source>
</evidence>
<organism evidence="2 3">
    <name type="scientific">Leptospira weilii serovar Ranarum str. ICFT</name>
    <dbReference type="NCBI Taxonomy" id="1218598"/>
    <lineage>
        <taxon>Bacteria</taxon>
        <taxon>Pseudomonadati</taxon>
        <taxon>Spirochaetota</taxon>
        <taxon>Spirochaetia</taxon>
        <taxon>Leptospirales</taxon>
        <taxon>Leptospiraceae</taxon>
        <taxon>Leptospira</taxon>
    </lineage>
</organism>
<feature type="chain" id="PRO_5004113313" description="Alginate export domain-containing protein" evidence="1">
    <location>
        <begin position="19"/>
        <end position="480"/>
    </location>
</feature>
<feature type="signal peptide" evidence="1">
    <location>
        <begin position="1"/>
        <end position="18"/>
    </location>
</feature>
<dbReference type="RefSeq" id="WP_002997024.1">
    <property type="nucleotide sequence ID" value="NZ_AOHC02000016.1"/>
</dbReference>
<dbReference type="AlphaFoldDB" id="N1WSQ1"/>
<dbReference type="Proteomes" id="UP000012313">
    <property type="component" value="Unassembled WGS sequence"/>
</dbReference>
<keyword evidence="3" id="KW-1185">Reference proteome</keyword>
<dbReference type="STRING" id="1218598.LEP1GSC060_1158"/>
<sequence>MKKLFVYSCFIIFLPVSASEKNNGWTKVSWTGWGLAASQKTPGLSQSKEDRVYKELRINSSLFHAEIDQGLETSRLNLKLQADLATSSESKLSFFAGKNLFLEFKKENVSLIVGRIGEEIKTSAFTDWMDGTDGITIKSNFGDLGRVRFDLFDFYSGYSLFEKNGFKNTILNTKKFQFDSEKGSSSSDVNSEKVEIAISDIFKNRYRGGVSYRYDFPFLETGFRFQYLNLQNWGRYTNDLISETENVSSGDRDYLTHSRLELKLKVSWFYCFFSGILARGQDKTGWNRIRNANSIPVTGEAVLISLGTVRNSWKFDVFGFLPDRDKRSQNGEVLELGFIGMGASPSPVFSTNQSLDFYPSAWITDRGLEKQSGIQGGKRQSAWTGINLEYHESLIRFRLYAASYFFLSDTKGNSGALTTSRDGFQKGYLKEVLIQTLIYFPSENTKFDFSYCRVSLGGSWSDSDNTKKEYFFQIVSGVVL</sequence>
<dbReference type="NCBIfam" id="NF047476">
    <property type="entry name" value="LA_2168_fam"/>
    <property type="match status" value="1"/>
</dbReference>
<dbReference type="OrthoDB" id="340118at2"/>
<protein>
    <recommendedName>
        <fullName evidence="4">Alginate export domain-containing protein</fullName>
    </recommendedName>
</protein>
<name>N1WSQ1_9LEPT</name>
<gene>
    <name evidence="2" type="ORF">LEP1GSC060_1158</name>
</gene>
<accession>N1WSQ1</accession>